<evidence type="ECO:0000313" key="5">
    <source>
        <dbReference type="Ensembl" id="ENSCSAP00000011971.1"/>
    </source>
</evidence>
<dbReference type="InterPro" id="IPR022272">
    <property type="entry name" value="Lipocalin_CS"/>
</dbReference>
<evidence type="ECO:0000256" key="2">
    <source>
        <dbReference type="RuleBase" id="RU003695"/>
    </source>
</evidence>
<dbReference type="Pfam" id="PF00061">
    <property type="entry name" value="Lipocalin"/>
    <property type="match status" value="1"/>
</dbReference>
<feature type="chain" id="PRO_5002346011" evidence="3">
    <location>
        <begin position="21"/>
        <end position="180"/>
    </location>
</feature>
<dbReference type="BioGRID-ORCS" id="103239617">
    <property type="hits" value="0 hits in 7 CRISPR screens"/>
</dbReference>
<keyword evidence="3" id="KW-0732">Signal</keyword>
<dbReference type="STRING" id="60711.ENSCSAP00000011971"/>
<dbReference type="InterPro" id="IPR002345">
    <property type="entry name" value="Lipocalin"/>
</dbReference>
<evidence type="ECO:0000256" key="1">
    <source>
        <dbReference type="ARBA" id="ARBA00006889"/>
    </source>
</evidence>
<dbReference type="PROSITE" id="PS00213">
    <property type="entry name" value="LIPOCALIN"/>
    <property type="match status" value="1"/>
</dbReference>
<dbReference type="PANTHER" id="PTHR11430">
    <property type="entry name" value="LIPOCALIN"/>
    <property type="match status" value="1"/>
</dbReference>
<evidence type="ECO:0000259" key="4">
    <source>
        <dbReference type="Pfam" id="PF00061"/>
    </source>
</evidence>
<dbReference type="GeneTree" id="ENSGT01050000244868"/>
<dbReference type="GO" id="GO:0007340">
    <property type="term" value="P:acrosome reaction"/>
    <property type="evidence" value="ECO:0007669"/>
    <property type="project" value="Ensembl"/>
</dbReference>
<dbReference type="InterPro" id="IPR012674">
    <property type="entry name" value="Calycin"/>
</dbReference>
<dbReference type="eggNOG" id="ENOG502T76S">
    <property type="taxonomic scope" value="Eukaryota"/>
</dbReference>
<keyword evidence="6" id="KW-1185">Reference proteome</keyword>
<dbReference type="OMA" id="VMVTLTP"/>
<dbReference type="AlphaFoldDB" id="A0A0D9RTN2"/>
<dbReference type="GO" id="GO:0036094">
    <property type="term" value="F:small molecule binding"/>
    <property type="evidence" value="ECO:0007669"/>
    <property type="project" value="InterPro"/>
</dbReference>
<reference evidence="5 6" key="1">
    <citation type="submission" date="2014-03" db="EMBL/GenBank/DDBJ databases">
        <authorList>
            <person name="Warren W."/>
            <person name="Wilson R.K."/>
        </authorList>
    </citation>
    <scope>NUCLEOTIDE SEQUENCE</scope>
</reference>
<dbReference type="GO" id="GO:0019725">
    <property type="term" value="P:cellular homeostasis"/>
    <property type="evidence" value="ECO:0007669"/>
    <property type="project" value="Ensembl"/>
</dbReference>
<dbReference type="PANTHER" id="PTHR11430:SF10">
    <property type="entry name" value="EPIDIDYMAL-SPECIFIC LIPOCALIN-6"/>
    <property type="match status" value="1"/>
</dbReference>
<evidence type="ECO:0000313" key="6">
    <source>
        <dbReference type="Proteomes" id="UP000029965"/>
    </source>
</evidence>
<organism evidence="5 6">
    <name type="scientific">Chlorocebus sabaeus</name>
    <name type="common">Green monkey</name>
    <name type="synonym">Simia sabaea</name>
    <dbReference type="NCBI Taxonomy" id="60711"/>
    <lineage>
        <taxon>Eukaryota</taxon>
        <taxon>Metazoa</taxon>
        <taxon>Chordata</taxon>
        <taxon>Craniata</taxon>
        <taxon>Vertebrata</taxon>
        <taxon>Euteleostomi</taxon>
        <taxon>Mammalia</taxon>
        <taxon>Eutheria</taxon>
        <taxon>Euarchontoglires</taxon>
        <taxon>Primates</taxon>
        <taxon>Haplorrhini</taxon>
        <taxon>Catarrhini</taxon>
        <taxon>Cercopithecidae</taxon>
        <taxon>Cercopithecinae</taxon>
        <taxon>Chlorocebus</taxon>
    </lineage>
</organism>
<protein>
    <submittedName>
        <fullName evidence="5">Lipocalin 6</fullName>
    </submittedName>
</protein>
<dbReference type="GO" id="GO:0051592">
    <property type="term" value="P:response to calcium ion"/>
    <property type="evidence" value="ECO:0007669"/>
    <property type="project" value="Ensembl"/>
</dbReference>
<dbReference type="CDD" id="cd19426">
    <property type="entry name" value="lipocalin_6"/>
    <property type="match status" value="1"/>
</dbReference>
<dbReference type="Bgee" id="ENSCSAG00000015897">
    <property type="expression patterns" value="Expressed in anatomical system and 1 other cell type or tissue"/>
</dbReference>
<name>A0A0D9RTN2_CHLSB</name>
<dbReference type="Ensembl" id="ENSCSAT00000013990.1">
    <property type="protein sequence ID" value="ENSCSAP00000011971.1"/>
    <property type="gene ID" value="ENSCSAG00000015897.1"/>
</dbReference>
<evidence type="ECO:0000256" key="3">
    <source>
        <dbReference type="SAM" id="SignalP"/>
    </source>
</evidence>
<comment type="similarity">
    <text evidence="1 2">Belongs to the calycin superfamily. Lipocalin family.</text>
</comment>
<gene>
    <name evidence="5" type="primary">LCN6</name>
</gene>
<dbReference type="SUPFAM" id="SSF50814">
    <property type="entry name" value="Lipocalins"/>
    <property type="match status" value="1"/>
</dbReference>
<feature type="signal peptide" evidence="3">
    <location>
        <begin position="1"/>
        <end position="20"/>
    </location>
</feature>
<dbReference type="Gene3D" id="2.40.128.20">
    <property type="match status" value="1"/>
</dbReference>
<dbReference type="GO" id="GO:0048469">
    <property type="term" value="P:cell maturation"/>
    <property type="evidence" value="ECO:0007669"/>
    <property type="project" value="Ensembl"/>
</dbReference>
<proteinExistence type="inferred from homology"/>
<dbReference type="InterPro" id="IPR000566">
    <property type="entry name" value="Lipocln_cytosolic_FA-bd_dom"/>
</dbReference>
<feature type="domain" description="Lipocalin/cytosolic fatty-acid binding" evidence="4">
    <location>
        <begin position="33"/>
        <end position="162"/>
    </location>
</feature>
<reference evidence="5" key="2">
    <citation type="submission" date="2025-08" db="UniProtKB">
        <authorList>
            <consortium name="Ensembl"/>
        </authorList>
    </citation>
    <scope>IDENTIFICATION</scope>
</reference>
<dbReference type="GO" id="GO:0055074">
    <property type="term" value="P:calcium ion homeostasis"/>
    <property type="evidence" value="ECO:0007669"/>
    <property type="project" value="Ensembl"/>
</dbReference>
<sequence length="180" mass="19905">MGGLLLAALLALVSVPRAQAVWLGRLDPKQLLGPWYVLAVASREKSFAVEKDMKNIAGVVVTLTPENNLRLLSSQHGLQGCSQSVMELLKRNSGWVFENPSIGVLELQVLATNFRDYAIIFTQLEFGDEPFNTVELYSRTEAASQEAMGLFTKWSRGLGFLSQQQAQLQKDLTCAHKILP</sequence>
<accession>A0A0D9RTN2</accession>
<dbReference type="Proteomes" id="UP000029965">
    <property type="component" value="Chromosome 12"/>
</dbReference>
<reference evidence="5" key="3">
    <citation type="submission" date="2025-09" db="UniProtKB">
        <authorList>
            <consortium name="Ensembl"/>
        </authorList>
    </citation>
    <scope>IDENTIFICATION</scope>
</reference>
<dbReference type="EMBL" id="AQIB01148146">
    <property type="status" value="NOT_ANNOTATED_CDS"/>
    <property type="molecule type" value="Genomic_DNA"/>
</dbReference>